<evidence type="ECO:0000313" key="2">
    <source>
        <dbReference type="Proteomes" id="UP001500618"/>
    </source>
</evidence>
<accession>A0ABN2H6N2</accession>
<evidence type="ECO:0000313" key="1">
    <source>
        <dbReference type="EMBL" id="GAA1682829.1"/>
    </source>
</evidence>
<dbReference type="PANTHER" id="PTHR28004">
    <property type="entry name" value="ZGC:162816-RELATED"/>
    <property type="match status" value="1"/>
</dbReference>
<sequence length="406" mass="42687">MTVTSPANPVPQLSRAILDEATAGLAPPFAVVDVPSLRANAADLVRRAAGRPIRVASKSVRCRDILRQVLAIDGFAGILSYSLAESLWLAADFDDVVVAYPTTDAGSLRRLAMDARLAARVTLMVDSTEHLDLIEAAVAGISGPPLRLCLDLDASLRLAGGRVHLGTRRSPVHSVASAVTLARKIVDRPRFRLVGIMSYEGQIAGLGDRPPGNPLRGLAIRAVQAASAAELMQRRAAVVAAVAVLADLEFVNGGGTGSVERTVRESAITEVAAGSGLYAPRLFDEYRAFKPYPSALFALAVTRRPAAGIVTVGGAGWIASGPQLPNRVPAPVFPAGLRMIDSEGAGEVQTPLRGAAADSLRVGERVWFRHGKAGELCEHVNDLHLIDGGRIVDTVPTYRGEGQAFG</sequence>
<gene>
    <name evidence="1" type="ORF">GCM10009765_35030</name>
</gene>
<dbReference type="Gene3D" id="3.20.20.10">
    <property type="entry name" value="Alanine racemase"/>
    <property type="match status" value="1"/>
</dbReference>
<dbReference type="SUPFAM" id="SSF51419">
    <property type="entry name" value="PLP-binding barrel"/>
    <property type="match status" value="1"/>
</dbReference>
<dbReference type="PANTHER" id="PTHR28004:SF2">
    <property type="entry name" value="D-SERINE DEHYDRATASE"/>
    <property type="match status" value="1"/>
</dbReference>
<dbReference type="Proteomes" id="UP001500618">
    <property type="component" value="Unassembled WGS sequence"/>
</dbReference>
<dbReference type="InterPro" id="IPR029066">
    <property type="entry name" value="PLP-binding_barrel"/>
</dbReference>
<organism evidence="1 2">
    <name type="scientific">Fodinicola feengrottensis</name>
    <dbReference type="NCBI Taxonomy" id="435914"/>
    <lineage>
        <taxon>Bacteria</taxon>
        <taxon>Bacillati</taxon>
        <taxon>Actinomycetota</taxon>
        <taxon>Actinomycetes</taxon>
        <taxon>Mycobacteriales</taxon>
        <taxon>Fodinicola</taxon>
    </lineage>
</organism>
<proteinExistence type="predicted"/>
<protein>
    <submittedName>
        <fullName evidence="1">Amino acid deaminase/aldolase</fullName>
    </submittedName>
</protein>
<name>A0ABN2H6N2_9ACTN</name>
<dbReference type="InterPro" id="IPR051466">
    <property type="entry name" value="D-amino_acid_metab_enzyme"/>
</dbReference>
<reference evidence="1 2" key="1">
    <citation type="journal article" date="2019" name="Int. J. Syst. Evol. Microbiol.">
        <title>The Global Catalogue of Microorganisms (GCM) 10K type strain sequencing project: providing services to taxonomists for standard genome sequencing and annotation.</title>
        <authorList>
            <consortium name="The Broad Institute Genomics Platform"/>
            <consortium name="The Broad Institute Genome Sequencing Center for Infectious Disease"/>
            <person name="Wu L."/>
            <person name="Ma J."/>
        </authorList>
    </citation>
    <scope>NUCLEOTIDE SEQUENCE [LARGE SCALE GENOMIC DNA]</scope>
    <source>
        <strain evidence="1 2">JCM 14718</strain>
    </source>
</reference>
<comment type="caution">
    <text evidence="1">The sequence shown here is derived from an EMBL/GenBank/DDBJ whole genome shotgun (WGS) entry which is preliminary data.</text>
</comment>
<dbReference type="EMBL" id="BAAANY010000010">
    <property type="protein sequence ID" value="GAA1682829.1"/>
    <property type="molecule type" value="Genomic_DNA"/>
</dbReference>
<dbReference type="RefSeq" id="WP_344311312.1">
    <property type="nucleotide sequence ID" value="NZ_BAAANY010000010.1"/>
</dbReference>
<keyword evidence="2" id="KW-1185">Reference proteome</keyword>
<dbReference type="CDD" id="cd06813">
    <property type="entry name" value="PLPDE_III_DSD_D-TA_like_2"/>
    <property type="match status" value="1"/>
</dbReference>